<sequence length="124" mass="13779">MESSSSSYEDLIYQKIKEAGEKGIPLKELIKELGLDSRTANLAIRKLMNKKVIRKSSVKENGKTVVKYFINEEPTLITVNLDNIIEIPCFTCKNLTKCGNGSVVSPTTCTYLSKFILMNIKGAS</sequence>
<dbReference type="PANTHER" id="PTHR12780">
    <property type="entry name" value="RNA POLYMERASE III DNA DIRECTED , 39KD SUBUNIT-RELATED"/>
    <property type="match status" value="1"/>
</dbReference>
<dbReference type="KEGG" id="sazo:D1868_04360"/>
<dbReference type="InterPro" id="IPR016049">
    <property type="entry name" value="RNA_pol_Rpc34-like"/>
</dbReference>
<dbReference type="Gene3D" id="1.10.10.10">
    <property type="entry name" value="Winged helix-like DNA-binding domain superfamily/Winged helix DNA-binding domain"/>
    <property type="match status" value="1"/>
</dbReference>
<dbReference type="SUPFAM" id="SSF46785">
    <property type="entry name" value="Winged helix' DNA-binding domain"/>
    <property type="match status" value="1"/>
</dbReference>
<evidence type="ECO:0000313" key="2">
    <source>
        <dbReference type="Proteomes" id="UP000423396"/>
    </source>
</evidence>
<protein>
    <submittedName>
        <fullName evidence="1">Winged helix-turn-helix domain-containing protein</fullName>
    </submittedName>
</protein>
<reference evidence="1 2" key="1">
    <citation type="submission" date="2019-10" db="EMBL/GenBank/DDBJ databases">
        <title>Genome Sequences from Six Type Strain Members of the Archaeal Family Sulfolobaceae: Acidianus ambivalens, Acidianus infernus, Metallosphaera prunae, Stygiolobus azoricus, Sulfolobus metallicus, and Sulfurisphaera ohwakuensis.</title>
        <authorList>
            <person name="Counts J.A."/>
            <person name="Kelly R.M."/>
        </authorList>
    </citation>
    <scope>NUCLEOTIDE SEQUENCE [LARGE SCALE GENOMIC DNA]</scope>
    <source>
        <strain evidence="1 2">FC6</strain>
    </source>
</reference>
<dbReference type="OrthoDB" id="31046at2157"/>
<keyword evidence="2" id="KW-1185">Reference proteome</keyword>
<proteinExistence type="predicted"/>
<dbReference type="EMBL" id="CP045483">
    <property type="protein sequence ID" value="QGR19289.1"/>
    <property type="molecule type" value="Genomic_DNA"/>
</dbReference>
<dbReference type="InterPro" id="IPR036388">
    <property type="entry name" value="WH-like_DNA-bd_sf"/>
</dbReference>
<dbReference type="AlphaFoldDB" id="A0A650CN76"/>
<dbReference type="InterPro" id="IPR036390">
    <property type="entry name" value="WH_DNA-bd_sf"/>
</dbReference>
<evidence type="ECO:0000313" key="1">
    <source>
        <dbReference type="EMBL" id="QGR19289.1"/>
    </source>
</evidence>
<dbReference type="Proteomes" id="UP000423396">
    <property type="component" value="Chromosome"/>
</dbReference>
<dbReference type="GeneID" id="42798279"/>
<accession>A0A650CN76</accession>
<organism evidence="1 2">
    <name type="scientific">Stygiolobus azoricus</name>
    <dbReference type="NCBI Taxonomy" id="41675"/>
    <lineage>
        <taxon>Archaea</taxon>
        <taxon>Thermoproteota</taxon>
        <taxon>Thermoprotei</taxon>
        <taxon>Sulfolobales</taxon>
        <taxon>Sulfolobaceae</taxon>
        <taxon>Stygiolobus</taxon>
    </lineage>
</organism>
<gene>
    <name evidence="1" type="ORF">D1868_04360</name>
</gene>
<dbReference type="RefSeq" id="WP_156005917.1">
    <property type="nucleotide sequence ID" value="NZ_CP045483.1"/>
</dbReference>
<name>A0A650CN76_9CREN</name>